<gene>
    <name evidence="3" type="ORF">WHR41_01630</name>
</gene>
<name>A0AB34KYF3_9PEZI</name>
<feature type="compositionally biased region" description="Polar residues" evidence="1">
    <location>
        <begin position="191"/>
        <end position="203"/>
    </location>
</feature>
<evidence type="ECO:0000256" key="1">
    <source>
        <dbReference type="SAM" id="MobiDB-lite"/>
    </source>
</evidence>
<reference evidence="3 4" key="1">
    <citation type="journal article" date="2020" name="Microbiol. Resour. Announc.">
        <title>Draft Genome Sequence of a Cladosporium Species Isolated from the Mesophotic Ascidian Didemnum maculosum.</title>
        <authorList>
            <person name="Gioti A."/>
            <person name="Siaperas R."/>
            <person name="Nikolaivits E."/>
            <person name="Le Goff G."/>
            <person name="Ouazzani J."/>
            <person name="Kotoulas G."/>
            <person name="Topakas E."/>
        </authorList>
    </citation>
    <scope>NUCLEOTIDE SEQUENCE [LARGE SCALE GENOMIC DNA]</scope>
    <source>
        <strain evidence="3 4">TM138-S3</strain>
    </source>
</reference>
<evidence type="ECO:0000313" key="4">
    <source>
        <dbReference type="Proteomes" id="UP000803884"/>
    </source>
</evidence>
<keyword evidence="2" id="KW-0472">Membrane</keyword>
<keyword evidence="2" id="KW-1133">Transmembrane helix</keyword>
<evidence type="ECO:0000313" key="3">
    <source>
        <dbReference type="EMBL" id="KAL1589785.1"/>
    </source>
</evidence>
<dbReference type="GeneID" id="96003074"/>
<evidence type="ECO:0000256" key="2">
    <source>
        <dbReference type="SAM" id="Phobius"/>
    </source>
</evidence>
<feature type="region of interest" description="Disordered" evidence="1">
    <location>
        <begin position="107"/>
        <end position="249"/>
    </location>
</feature>
<feature type="compositionally biased region" description="Basic residues" evidence="1">
    <location>
        <begin position="52"/>
        <end position="61"/>
    </location>
</feature>
<feature type="compositionally biased region" description="Polar residues" evidence="1">
    <location>
        <begin position="127"/>
        <end position="137"/>
    </location>
</feature>
<dbReference type="Proteomes" id="UP000803884">
    <property type="component" value="Unassembled WGS sequence"/>
</dbReference>
<dbReference type="EMBL" id="JAAQHG020000004">
    <property type="protein sequence ID" value="KAL1589785.1"/>
    <property type="molecule type" value="Genomic_DNA"/>
</dbReference>
<accession>A0AB34KYF3</accession>
<dbReference type="RefSeq" id="XP_069232890.1">
    <property type="nucleotide sequence ID" value="XM_069370236.1"/>
</dbReference>
<feature type="compositionally biased region" description="Basic and acidic residues" evidence="1">
    <location>
        <begin position="42"/>
        <end position="51"/>
    </location>
</feature>
<dbReference type="AlphaFoldDB" id="A0AB34KYF3"/>
<sequence>MAIGRLYYFTVGLLAIAFCCVSHYHMWPEKGYAPHTNVGNKWRKDPKEEKEKKRKERKERKKRDSEQGRRKNGAKSDTADEPEWIADFSSKRKGNATLVEEIPLSAATAAATAGHPRRVSFEDEQKPNLTHAPSGSKASGYMPYDYIYGKGNVKAGHVANTGSARSPPGGKSGRGGSLNSSPSADGHHYTSVWSPDSSGSRSVFSPPTTSSKSKRFSRRLGSKEEEDKIYPVQDGYVSPGTRAFSHDGI</sequence>
<feature type="region of interest" description="Disordered" evidence="1">
    <location>
        <begin position="32"/>
        <end position="90"/>
    </location>
</feature>
<keyword evidence="2" id="KW-0812">Transmembrane</keyword>
<keyword evidence="4" id="KW-1185">Reference proteome</keyword>
<feature type="transmembrane region" description="Helical" evidence="2">
    <location>
        <begin position="6"/>
        <end position="24"/>
    </location>
</feature>
<protein>
    <submittedName>
        <fullName evidence="3">Uncharacterized protein</fullName>
    </submittedName>
</protein>
<organism evidence="3 4">
    <name type="scientific">Cladosporium halotolerans</name>
    <dbReference type="NCBI Taxonomy" id="1052096"/>
    <lineage>
        <taxon>Eukaryota</taxon>
        <taxon>Fungi</taxon>
        <taxon>Dikarya</taxon>
        <taxon>Ascomycota</taxon>
        <taxon>Pezizomycotina</taxon>
        <taxon>Dothideomycetes</taxon>
        <taxon>Dothideomycetidae</taxon>
        <taxon>Cladosporiales</taxon>
        <taxon>Cladosporiaceae</taxon>
        <taxon>Cladosporium</taxon>
    </lineage>
</organism>
<comment type="caution">
    <text evidence="3">The sequence shown here is derived from an EMBL/GenBank/DDBJ whole genome shotgun (WGS) entry which is preliminary data.</text>
</comment>
<proteinExistence type="predicted"/>